<feature type="transmembrane region" description="Helical" evidence="7">
    <location>
        <begin position="141"/>
        <end position="161"/>
    </location>
</feature>
<dbReference type="AlphaFoldDB" id="A0A1W1YBW6"/>
<gene>
    <name evidence="9" type="ORF">SAMN04488500_101229</name>
</gene>
<feature type="transmembrane region" description="Helical" evidence="7">
    <location>
        <begin position="55"/>
        <end position="80"/>
    </location>
</feature>
<feature type="transmembrane region" description="Helical" evidence="7">
    <location>
        <begin position="173"/>
        <end position="194"/>
    </location>
</feature>
<evidence type="ECO:0000256" key="5">
    <source>
        <dbReference type="ARBA" id="ARBA00022989"/>
    </source>
</evidence>
<keyword evidence="4 7" id="KW-0812">Transmembrane</keyword>
<comment type="similarity">
    <text evidence="2">Belongs to the DedA family.</text>
</comment>
<evidence type="ECO:0000256" key="7">
    <source>
        <dbReference type="SAM" id="Phobius"/>
    </source>
</evidence>
<evidence type="ECO:0000259" key="8">
    <source>
        <dbReference type="Pfam" id="PF09335"/>
    </source>
</evidence>
<reference evidence="9 10" key="1">
    <citation type="submission" date="2017-04" db="EMBL/GenBank/DDBJ databases">
        <authorList>
            <person name="Afonso C.L."/>
            <person name="Miller P.J."/>
            <person name="Scott M.A."/>
            <person name="Spackman E."/>
            <person name="Goraichik I."/>
            <person name="Dimitrov K.M."/>
            <person name="Suarez D.L."/>
            <person name="Swayne D.E."/>
        </authorList>
    </citation>
    <scope>NUCLEOTIDE SEQUENCE [LARGE SCALE GENOMIC DNA]</scope>
    <source>
        <strain evidence="9 10">DSM 5090</strain>
    </source>
</reference>
<evidence type="ECO:0000256" key="6">
    <source>
        <dbReference type="ARBA" id="ARBA00023136"/>
    </source>
</evidence>
<comment type="subcellular location">
    <subcellularLocation>
        <location evidence="1">Cell membrane</location>
        <topology evidence="1">Multi-pass membrane protein</topology>
    </subcellularLocation>
</comment>
<feature type="transmembrane region" description="Helical" evidence="7">
    <location>
        <begin position="17"/>
        <end position="35"/>
    </location>
</feature>
<keyword evidence="10" id="KW-1185">Reference proteome</keyword>
<evidence type="ECO:0000256" key="2">
    <source>
        <dbReference type="ARBA" id="ARBA00010792"/>
    </source>
</evidence>
<evidence type="ECO:0000256" key="1">
    <source>
        <dbReference type="ARBA" id="ARBA00004651"/>
    </source>
</evidence>
<evidence type="ECO:0000256" key="3">
    <source>
        <dbReference type="ARBA" id="ARBA00022475"/>
    </source>
</evidence>
<dbReference type="Pfam" id="PF09335">
    <property type="entry name" value="VTT_dom"/>
    <property type="match status" value="1"/>
</dbReference>
<dbReference type="PANTHER" id="PTHR42709">
    <property type="entry name" value="ALKALINE PHOSPHATASE LIKE PROTEIN"/>
    <property type="match status" value="1"/>
</dbReference>
<dbReference type="STRING" id="112901.SAMN04488500_101229"/>
<name>A0A1W1YBW6_9FIRM</name>
<keyword evidence="6 7" id="KW-0472">Membrane</keyword>
<dbReference type="RefSeq" id="WP_176215336.1">
    <property type="nucleotide sequence ID" value="NZ_CP155572.1"/>
</dbReference>
<dbReference type="EMBL" id="FWXI01000001">
    <property type="protein sequence ID" value="SMC33643.1"/>
    <property type="molecule type" value="Genomic_DNA"/>
</dbReference>
<evidence type="ECO:0000313" key="10">
    <source>
        <dbReference type="Proteomes" id="UP000192738"/>
    </source>
</evidence>
<sequence>MPMELTAQALLSNLGDYGYAAVFAAMLLTGMGLPLPGELTLGFTGYLVYSSQFDLLPAIAATTIGDLFGAMISYGMGFFARTKVVARYFSFLIPSESRLAKLTQWLEQYGILALVFGRLLPVIRGAIPIPAGFVHMNVKSYILSNLFSSLIWCSALIYLGLELGHNWQLLSGLAKDAGLVAAGILTIALAGWYLTRK</sequence>
<keyword evidence="3" id="KW-1003">Cell membrane</keyword>
<dbReference type="Proteomes" id="UP000192738">
    <property type="component" value="Unassembled WGS sequence"/>
</dbReference>
<dbReference type="InterPro" id="IPR032816">
    <property type="entry name" value="VTT_dom"/>
</dbReference>
<dbReference type="InterPro" id="IPR051311">
    <property type="entry name" value="DedA_domain"/>
</dbReference>
<feature type="domain" description="VTT" evidence="8">
    <location>
        <begin position="36"/>
        <end position="160"/>
    </location>
</feature>
<protein>
    <submittedName>
        <fullName evidence="9">Membrane protein DedA, SNARE-associated domain</fullName>
    </submittedName>
</protein>
<proteinExistence type="inferred from homology"/>
<dbReference type="PANTHER" id="PTHR42709:SF6">
    <property type="entry name" value="UNDECAPRENYL PHOSPHATE TRANSPORTER A"/>
    <property type="match status" value="1"/>
</dbReference>
<keyword evidence="5 7" id="KW-1133">Transmembrane helix</keyword>
<organism evidence="9 10">
    <name type="scientific">Sporomusa malonica</name>
    <dbReference type="NCBI Taxonomy" id="112901"/>
    <lineage>
        <taxon>Bacteria</taxon>
        <taxon>Bacillati</taxon>
        <taxon>Bacillota</taxon>
        <taxon>Negativicutes</taxon>
        <taxon>Selenomonadales</taxon>
        <taxon>Sporomusaceae</taxon>
        <taxon>Sporomusa</taxon>
    </lineage>
</organism>
<evidence type="ECO:0000313" key="9">
    <source>
        <dbReference type="EMBL" id="SMC33643.1"/>
    </source>
</evidence>
<evidence type="ECO:0000256" key="4">
    <source>
        <dbReference type="ARBA" id="ARBA00022692"/>
    </source>
</evidence>
<dbReference type="GO" id="GO:0005886">
    <property type="term" value="C:plasma membrane"/>
    <property type="evidence" value="ECO:0007669"/>
    <property type="project" value="UniProtKB-SubCell"/>
</dbReference>
<accession>A0A1W1YBW6</accession>